<evidence type="ECO:0000313" key="1">
    <source>
        <dbReference type="EMBL" id="CAD8130006.1"/>
    </source>
</evidence>
<keyword evidence="2" id="KW-1185">Reference proteome</keyword>
<comment type="caution">
    <text evidence="1">The sequence shown here is derived from an EMBL/GenBank/DDBJ whole genome shotgun (WGS) entry which is preliminary data.</text>
</comment>
<name>A0A8S1RP92_9CILI</name>
<gene>
    <name evidence="1" type="ORF">PSON_ATCC_30995.1.T2560004</name>
</gene>
<dbReference type="EMBL" id="CAJJDN010000256">
    <property type="protein sequence ID" value="CAD8130006.1"/>
    <property type="molecule type" value="Genomic_DNA"/>
</dbReference>
<sequence>MIHQNAIKIQKIKHNCFILVILSIKQMKKDQNSIVKDKWRLSYHM</sequence>
<dbReference type="Proteomes" id="UP000692954">
    <property type="component" value="Unassembled WGS sequence"/>
</dbReference>
<accession>A0A8S1RP92</accession>
<protein>
    <submittedName>
        <fullName evidence="1">Uncharacterized protein</fullName>
    </submittedName>
</protein>
<dbReference type="AlphaFoldDB" id="A0A8S1RP92"/>
<organism evidence="1 2">
    <name type="scientific">Paramecium sonneborni</name>
    <dbReference type="NCBI Taxonomy" id="65129"/>
    <lineage>
        <taxon>Eukaryota</taxon>
        <taxon>Sar</taxon>
        <taxon>Alveolata</taxon>
        <taxon>Ciliophora</taxon>
        <taxon>Intramacronucleata</taxon>
        <taxon>Oligohymenophorea</taxon>
        <taxon>Peniculida</taxon>
        <taxon>Parameciidae</taxon>
        <taxon>Paramecium</taxon>
    </lineage>
</organism>
<evidence type="ECO:0000313" key="2">
    <source>
        <dbReference type="Proteomes" id="UP000692954"/>
    </source>
</evidence>
<reference evidence="1" key="1">
    <citation type="submission" date="2021-01" db="EMBL/GenBank/DDBJ databases">
        <authorList>
            <consortium name="Genoscope - CEA"/>
            <person name="William W."/>
        </authorList>
    </citation>
    <scope>NUCLEOTIDE SEQUENCE</scope>
</reference>
<proteinExistence type="predicted"/>